<dbReference type="InterPro" id="IPR045493">
    <property type="entry name" value="DUF6435"/>
</dbReference>
<sequence>MFGLFKKKSRIEVLHKSYQRLMDESFKLSTTNRRSSDQKYAEAQEVMSQIEQLSKEKA</sequence>
<dbReference type="NCBIfam" id="NF033487">
    <property type="entry name" value="Lacal_2735_fam"/>
    <property type="match status" value="1"/>
</dbReference>
<dbReference type="RefSeq" id="WP_338237948.1">
    <property type="nucleotide sequence ID" value="NZ_BQKE01000002.1"/>
</dbReference>
<evidence type="ECO:0000313" key="1">
    <source>
        <dbReference type="EMBL" id="GJM62704.1"/>
    </source>
</evidence>
<reference evidence="1 2" key="1">
    <citation type="submission" date="2021-12" db="EMBL/GenBank/DDBJ databases">
        <title>Genome sequencing of bacteria with rrn-lacking chromosome and rrn-plasmid.</title>
        <authorList>
            <person name="Anda M."/>
            <person name="Iwasaki W."/>
        </authorList>
    </citation>
    <scope>NUCLEOTIDE SEQUENCE [LARGE SCALE GENOMIC DNA]</scope>
    <source>
        <strain evidence="1 2">NBRC 15940</strain>
    </source>
</reference>
<protein>
    <recommendedName>
        <fullName evidence="3">Lacal_2735 family protein</fullName>
    </recommendedName>
</protein>
<gene>
    <name evidence="1" type="ORF">PEDI_32560</name>
</gene>
<keyword evidence="2" id="KW-1185">Reference proteome</keyword>
<dbReference type="Pfam" id="PF20027">
    <property type="entry name" value="DUF6435"/>
    <property type="match status" value="1"/>
</dbReference>
<dbReference type="EMBL" id="BQKE01000002">
    <property type="protein sequence ID" value="GJM62704.1"/>
    <property type="molecule type" value="Genomic_DNA"/>
</dbReference>
<evidence type="ECO:0008006" key="3">
    <source>
        <dbReference type="Google" id="ProtNLM"/>
    </source>
</evidence>
<dbReference type="Proteomes" id="UP001310022">
    <property type="component" value="Unassembled WGS sequence"/>
</dbReference>
<evidence type="ECO:0000313" key="2">
    <source>
        <dbReference type="Proteomes" id="UP001310022"/>
    </source>
</evidence>
<proteinExistence type="predicted"/>
<accession>A0AAN4W0L4</accession>
<name>A0AAN4W0L4_9BACT</name>
<organism evidence="1 2">
    <name type="scientific">Persicobacter diffluens</name>
    <dbReference type="NCBI Taxonomy" id="981"/>
    <lineage>
        <taxon>Bacteria</taxon>
        <taxon>Pseudomonadati</taxon>
        <taxon>Bacteroidota</taxon>
        <taxon>Cytophagia</taxon>
        <taxon>Cytophagales</taxon>
        <taxon>Persicobacteraceae</taxon>
        <taxon>Persicobacter</taxon>
    </lineage>
</organism>
<dbReference type="AlphaFoldDB" id="A0AAN4W0L4"/>
<comment type="caution">
    <text evidence="1">The sequence shown here is derived from an EMBL/GenBank/DDBJ whole genome shotgun (WGS) entry which is preliminary data.</text>
</comment>